<evidence type="ECO:0000313" key="1">
    <source>
        <dbReference type="EMBL" id="CAB4559823.1"/>
    </source>
</evidence>
<protein>
    <submittedName>
        <fullName evidence="2">Unannotated protein</fullName>
    </submittedName>
</protein>
<gene>
    <name evidence="1" type="ORF">UFOPK1572_00749</name>
    <name evidence="2" type="ORF">UFOPK2169_00133</name>
</gene>
<reference evidence="2" key="1">
    <citation type="submission" date="2020-05" db="EMBL/GenBank/DDBJ databases">
        <authorList>
            <person name="Chiriac C."/>
            <person name="Salcher M."/>
            <person name="Ghai R."/>
            <person name="Kavagutti S V."/>
        </authorList>
    </citation>
    <scope>NUCLEOTIDE SEQUENCE</scope>
</reference>
<name>A0A6J6JZJ5_9ZZZZ</name>
<dbReference type="EMBL" id="CAEZTC010000081">
    <property type="protein sequence ID" value="CAB4559823.1"/>
    <property type="molecule type" value="Genomic_DNA"/>
</dbReference>
<dbReference type="AlphaFoldDB" id="A0A6J6JZJ5"/>
<organism evidence="2">
    <name type="scientific">freshwater metagenome</name>
    <dbReference type="NCBI Taxonomy" id="449393"/>
    <lineage>
        <taxon>unclassified sequences</taxon>
        <taxon>metagenomes</taxon>
        <taxon>ecological metagenomes</taxon>
    </lineage>
</organism>
<evidence type="ECO:0000313" key="2">
    <source>
        <dbReference type="EMBL" id="CAB4641615.1"/>
    </source>
</evidence>
<accession>A0A6J6JZJ5</accession>
<sequence>MCSTVRCPDCEKVTWAGCGMHIEQALAGYSAEQICHCSDESMDSADTAPALQ</sequence>
<dbReference type="EMBL" id="CAEZWE010000002">
    <property type="protein sequence ID" value="CAB4641615.1"/>
    <property type="molecule type" value="Genomic_DNA"/>
</dbReference>
<proteinExistence type="predicted"/>